<accession>A0A8S4RAT5</accession>
<evidence type="ECO:0000313" key="1">
    <source>
        <dbReference type="EMBL" id="CAH2233583.1"/>
    </source>
</evidence>
<proteinExistence type="predicted"/>
<protein>
    <submittedName>
        <fullName evidence="1">Jg26533 protein</fullName>
    </submittedName>
</protein>
<reference evidence="1" key="1">
    <citation type="submission" date="2022-03" db="EMBL/GenBank/DDBJ databases">
        <authorList>
            <person name="Lindestad O."/>
        </authorList>
    </citation>
    <scope>NUCLEOTIDE SEQUENCE</scope>
</reference>
<gene>
    <name evidence="1" type="primary">jg26533</name>
    <name evidence="1" type="ORF">PAEG_LOCUS11534</name>
</gene>
<dbReference type="Proteomes" id="UP000838756">
    <property type="component" value="Unassembled WGS sequence"/>
</dbReference>
<comment type="caution">
    <text evidence="1">The sequence shown here is derived from an EMBL/GenBank/DDBJ whole genome shotgun (WGS) entry which is preliminary data.</text>
</comment>
<dbReference type="EMBL" id="CAKXAJ010024981">
    <property type="protein sequence ID" value="CAH2233583.1"/>
    <property type="molecule type" value="Genomic_DNA"/>
</dbReference>
<sequence>MPIYTTSENECSNLGSSTITRSEEDLPIVTVERITIAPVHRQPRASDWNTASQQCCLETEISMVVAVGKAPVKPDYCGRC</sequence>
<organism evidence="1 2">
    <name type="scientific">Pararge aegeria aegeria</name>
    <dbReference type="NCBI Taxonomy" id="348720"/>
    <lineage>
        <taxon>Eukaryota</taxon>
        <taxon>Metazoa</taxon>
        <taxon>Ecdysozoa</taxon>
        <taxon>Arthropoda</taxon>
        <taxon>Hexapoda</taxon>
        <taxon>Insecta</taxon>
        <taxon>Pterygota</taxon>
        <taxon>Neoptera</taxon>
        <taxon>Endopterygota</taxon>
        <taxon>Lepidoptera</taxon>
        <taxon>Glossata</taxon>
        <taxon>Ditrysia</taxon>
        <taxon>Papilionoidea</taxon>
        <taxon>Nymphalidae</taxon>
        <taxon>Satyrinae</taxon>
        <taxon>Satyrini</taxon>
        <taxon>Parargina</taxon>
        <taxon>Pararge</taxon>
    </lineage>
</organism>
<dbReference type="AlphaFoldDB" id="A0A8S4RAT5"/>
<name>A0A8S4RAT5_9NEOP</name>
<keyword evidence="2" id="KW-1185">Reference proteome</keyword>
<evidence type="ECO:0000313" key="2">
    <source>
        <dbReference type="Proteomes" id="UP000838756"/>
    </source>
</evidence>